<dbReference type="InterPro" id="IPR017451">
    <property type="entry name" value="F-box-assoc_interact_dom"/>
</dbReference>
<dbReference type="AlphaFoldDB" id="A0A7H4LD70"/>
<dbReference type="Proteomes" id="UP000280104">
    <property type="component" value="Chromosome II"/>
</dbReference>
<name>A0A7H4LD70_WHEAT</name>
<feature type="domain" description="F-box" evidence="2">
    <location>
        <begin position="30"/>
        <end position="75"/>
    </location>
</feature>
<dbReference type="InterPro" id="IPR001810">
    <property type="entry name" value="F-box_dom"/>
</dbReference>
<dbReference type="Pfam" id="PF08268">
    <property type="entry name" value="FBA_3"/>
    <property type="match status" value="1"/>
</dbReference>
<accession>A0A7H4LD70</accession>
<evidence type="ECO:0000313" key="3">
    <source>
        <dbReference type="EMBL" id="SPT16558.1"/>
    </source>
</evidence>
<feature type="region of interest" description="Disordered" evidence="1">
    <location>
        <begin position="1"/>
        <end position="31"/>
    </location>
</feature>
<protein>
    <recommendedName>
        <fullName evidence="2">F-box domain-containing protein</fullName>
    </recommendedName>
</protein>
<dbReference type="SMART" id="SM00256">
    <property type="entry name" value="FBOX"/>
    <property type="match status" value="2"/>
</dbReference>
<dbReference type="PROSITE" id="PS50181">
    <property type="entry name" value="FBOX"/>
    <property type="match status" value="1"/>
</dbReference>
<dbReference type="SUPFAM" id="SSF117281">
    <property type="entry name" value="Kelch motif"/>
    <property type="match status" value="1"/>
</dbReference>
<dbReference type="Pfam" id="PF12937">
    <property type="entry name" value="F-box-like"/>
    <property type="match status" value="2"/>
</dbReference>
<dbReference type="CDD" id="cd22163">
    <property type="entry name" value="F-box_AtSKIP5-like"/>
    <property type="match status" value="1"/>
</dbReference>
<evidence type="ECO:0000313" key="4">
    <source>
        <dbReference type="Proteomes" id="UP000280104"/>
    </source>
</evidence>
<sequence length="647" mass="72750">MAIKRSADDVPASPPRPRTAKRILTTESPPPPPPYLPSEVIFGILSWLPSRSVLRFRSVCKSWQAMLSDPVFITAHHECSKKTRPSLLMVPCAYDREDLHTNENDSAFRMSFYRYRVGDVEELVRQEELPGGISLWSSPLHCDGLILISTMRQQLVVCNPATREFITLPERKHYTFTFPRVGFGRSKKYKVARFFYEENLPNSKKYRLVCRFEVLTLSTDTWRQTADPPHWIVGRTPAHVNGYIYWACVLNQGRVTPSNSFVRFSLADEEFSMVPHPPSDFRPERFVELEGQLCCVCLGFPNLELEVWTLSFGVEQRPEWSRRWATVIRRPDDLIIEPEGCRATRPPRVGPADQEAWKNSGRVVGRDIVSCPRALVDLANGGTASRGGGVSGEEMAKRLREAAPWEEAPGSPVNGLDDGCLMHIFSFLSPIPDRYNTALVCHRWRFLACHPRLWLRVERPLRDVKEPGVYPNLEAAISAARPGDTILIAAGGTYLACNIQIKKPLCIIGGGELPDDTVLTCSRGSDNALEFLSTCKIANLTIKAELGCCLLHRSGKLTIQECLLQCEPNPLDYLSFPIVSTAIEYNPLSSSLKEQQGHGVTVVRTRIEGGAKAVRTNGTLALQRVRAIYARRSVFFWFEVGEKLEPL</sequence>
<dbReference type="EMBL" id="LS480641">
    <property type="protein sequence ID" value="SPT16558.1"/>
    <property type="molecule type" value="Genomic_DNA"/>
</dbReference>
<dbReference type="SUPFAM" id="SSF81383">
    <property type="entry name" value="F-box domain"/>
    <property type="match status" value="2"/>
</dbReference>
<dbReference type="PANTHER" id="PTHR14695:SF4">
    <property type="entry name" value="PROTEIN NESSUN DORMA"/>
    <property type="match status" value="1"/>
</dbReference>
<dbReference type="NCBIfam" id="TIGR01640">
    <property type="entry name" value="F_box_assoc_1"/>
    <property type="match status" value="1"/>
</dbReference>
<reference evidence="3 4" key="1">
    <citation type="submission" date="2018-05" db="EMBL/GenBank/DDBJ databases">
        <authorList>
            <person name="Thind KAUR A."/>
        </authorList>
    </citation>
    <scope>NUCLEOTIDE SEQUENCE [LARGE SCALE GENOMIC DNA]</scope>
</reference>
<dbReference type="InterPro" id="IPR013187">
    <property type="entry name" value="F-box-assoc_dom_typ3"/>
</dbReference>
<dbReference type="Gene3D" id="1.20.1280.50">
    <property type="match status" value="2"/>
</dbReference>
<dbReference type="PANTHER" id="PTHR14695">
    <property type="entry name" value="SHC SH2-DOMAIN BINDING PROTEIN 1-RELATED"/>
    <property type="match status" value="1"/>
</dbReference>
<gene>
    <name evidence="3" type="ORF">CAMPLR22A2D_LOCUS1156</name>
</gene>
<proteinExistence type="predicted"/>
<dbReference type="CDD" id="cd22157">
    <property type="entry name" value="F-box_AtFBW1-like"/>
    <property type="match status" value="1"/>
</dbReference>
<dbReference type="InterPro" id="IPR011050">
    <property type="entry name" value="Pectin_lyase_fold/virulence"/>
</dbReference>
<dbReference type="InterPro" id="IPR036047">
    <property type="entry name" value="F-box-like_dom_sf"/>
</dbReference>
<dbReference type="InterPro" id="IPR015915">
    <property type="entry name" value="Kelch-typ_b-propeller"/>
</dbReference>
<evidence type="ECO:0000256" key="1">
    <source>
        <dbReference type="SAM" id="MobiDB-lite"/>
    </source>
</evidence>
<dbReference type="InterPro" id="IPR045140">
    <property type="entry name" value="SHCBP1-like"/>
</dbReference>
<dbReference type="SUPFAM" id="SSF51126">
    <property type="entry name" value="Pectin lyase-like"/>
    <property type="match status" value="1"/>
</dbReference>
<organism evidence="3 4">
    <name type="scientific">Triticum aestivum</name>
    <name type="common">Wheat</name>
    <dbReference type="NCBI Taxonomy" id="4565"/>
    <lineage>
        <taxon>Eukaryota</taxon>
        <taxon>Viridiplantae</taxon>
        <taxon>Streptophyta</taxon>
        <taxon>Embryophyta</taxon>
        <taxon>Tracheophyta</taxon>
        <taxon>Spermatophyta</taxon>
        <taxon>Magnoliopsida</taxon>
        <taxon>Liliopsida</taxon>
        <taxon>Poales</taxon>
        <taxon>Poaceae</taxon>
        <taxon>BOP clade</taxon>
        <taxon>Pooideae</taxon>
        <taxon>Triticodae</taxon>
        <taxon>Triticeae</taxon>
        <taxon>Triticinae</taxon>
        <taxon>Triticum</taxon>
    </lineage>
</organism>
<evidence type="ECO:0000259" key="2">
    <source>
        <dbReference type="PROSITE" id="PS50181"/>
    </source>
</evidence>